<feature type="region of interest" description="Disordered" evidence="1">
    <location>
        <begin position="1"/>
        <end position="29"/>
    </location>
</feature>
<feature type="region of interest" description="Disordered" evidence="1">
    <location>
        <begin position="929"/>
        <end position="1048"/>
    </location>
</feature>
<accession>A0A553PKC2</accession>
<dbReference type="OrthoDB" id="10647449at2759"/>
<feature type="compositionally biased region" description="Polar residues" evidence="1">
    <location>
        <begin position="1014"/>
        <end position="1024"/>
    </location>
</feature>
<feature type="region of interest" description="Disordered" evidence="1">
    <location>
        <begin position="378"/>
        <end position="401"/>
    </location>
</feature>
<evidence type="ECO:0000313" key="3">
    <source>
        <dbReference type="EMBL" id="TRY78127.1"/>
    </source>
</evidence>
<dbReference type="STRING" id="6832.A0A553PKC2"/>
<feature type="region of interest" description="Disordered" evidence="1">
    <location>
        <begin position="845"/>
        <end position="913"/>
    </location>
</feature>
<feature type="region of interest" description="Disordered" evidence="1">
    <location>
        <begin position="66"/>
        <end position="112"/>
    </location>
</feature>
<feature type="compositionally biased region" description="Polar residues" evidence="1">
    <location>
        <begin position="790"/>
        <end position="800"/>
    </location>
</feature>
<name>A0A553PKC2_TIGCA</name>
<keyword evidence="2" id="KW-0472">Membrane</keyword>
<keyword evidence="2" id="KW-1133">Transmembrane helix</keyword>
<feature type="compositionally biased region" description="Low complexity" evidence="1">
    <location>
        <begin position="845"/>
        <end position="868"/>
    </location>
</feature>
<proteinExistence type="predicted"/>
<feature type="compositionally biased region" description="Polar residues" evidence="1">
    <location>
        <begin position="943"/>
        <end position="957"/>
    </location>
</feature>
<feature type="transmembrane region" description="Helical" evidence="2">
    <location>
        <begin position="37"/>
        <end position="56"/>
    </location>
</feature>
<organism evidence="3 4">
    <name type="scientific">Tigriopus californicus</name>
    <name type="common">Marine copepod</name>
    <dbReference type="NCBI Taxonomy" id="6832"/>
    <lineage>
        <taxon>Eukaryota</taxon>
        <taxon>Metazoa</taxon>
        <taxon>Ecdysozoa</taxon>
        <taxon>Arthropoda</taxon>
        <taxon>Crustacea</taxon>
        <taxon>Multicrustacea</taxon>
        <taxon>Hexanauplia</taxon>
        <taxon>Copepoda</taxon>
        <taxon>Harpacticoida</taxon>
        <taxon>Harpacticidae</taxon>
        <taxon>Tigriopus</taxon>
    </lineage>
</organism>
<dbReference type="Proteomes" id="UP000318571">
    <property type="component" value="Chromosome 11"/>
</dbReference>
<feature type="region of interest" description="Disordered" evidence="1">
    <location>
        <begin position="788"/>
        <end position="811"/>
    </location>
</feature>
<protein>
    <submittedName>
        <fullName evidence="3">Uncharacterized protein</fullName>
    </submittedName>
</protein>
<feature type="compositionally biased region" description="Polar residues" evidence="1">
    <location>
        <begin position="1"/>
        <end position="18"/>
    </location>
</feature>
<dbReference type="EMBL" id="VCGU01000003">
    <property type="protein sequence ID" value="TRY78127.1"/>
    <property type="molecule type" value="Genomic_DNA"/>
</dbReference>
<keyword evidence="2" id="KW-0812">Transmembrane</keyword>
<sequence length="1048" mass="116798">MTPTQPQRLENSLITQSRRGIIYSSPKMPTPKPRNALLARILVLGIVMMNIGLTLGRSHVYLGGSNPEEMNKPIPGDFPRRVARSAESEDGAPIEEDNPESERTGRSNQFPVPRVENVYQEWKPVDNGHPLRDVTLTYRVPALERVSLSQYDSHYRQEHGRSGDSLFHQPSLVVPATPKEVKKHHGYSVYGSPDINYSQLYDLPIHQLPSHNEHLPGSREPPISFHRQAYNSAAASRSADEFNEPSQAKRREGIGGGFQYIEPPNRHKSNDYFYYTEDSPYYQAKLSIRPSERQDNIEDFDAVPRPFVPKPVYVRLPRPAPSKPAKGNANAVVYSFKSPFGQKKKVGVIFDDTAEQGPQFNNIFSSNEELIRENATPSPVKTIPLNHTPPTRPPNSREPSHQDIVSGVIHHVHHDPKTLRHIPLKREPIRVQSFPLGNPRNQESFQARPDFFPVQNHPPIYRTRPSHLEGQFGPAIPPKPEPTRIHFHDEEEEMRLMHKTPRIVIQTPEERQAEAQVVYKTVRDMDYAQPQKIMQVKESGELFHAPEGREYSLIPLAPGANGPEPHLLQQVEDLDVAQSRDSQWLPDFSDAIDGVTDDVNEPLDSFAARPSSTTKRPNVVFKEQSIRTVVPRRPTRPSFAFPKEKAQAKPKRPSFNPDPFAFKEEPSSKIKSVRRPIRQNPTQRPIQRDESTSPQYSIVVGANYDDNDFKDNVDDDHISIDDGVEENQKDKQQPQKKGYSPQELYELCIKEVPEYLKEQLCQHVLDKKQTRKIDNFGDRVTGSVEPLSVGSVSSSINKKASPSKPPVQETGPSVIQTLSKVKVYKPGKEEKTVSTTTKATVVSSTTLKTTTDPPTSTSIPVSTPVSKPSPEPLVASTPKTKTTISPTTSKATTKLTTSTTTKPTTKISVTKPSARTTITTTAAATTTTATTIKAESDEDAESITESPISLTSDVTTSEPKRPRRPRPPPRPNAFLQGLTSFFLGTLSPAQKPGQSPFPGQSPRLPPRRKVGEAQSHTLQNQKSPSAPEFKVQRGGGGGDVVIDDAQKA</sequence>
<evidence type="ECO:0000313" key="4">
    <source>
        <dbReference type="Proteomes" id="UP000318571"/>
    </source>
</evidence>
<dbReference type="OMA" id="YELCIKE"/>
<dbReference type="AlphaFoldDB" id="A0A553PKC2"/>
<feature type="region of interest" description="Disordered" evidence="1">
    <location>
        <begin position="624"/>
        <end position="739"/>
    </location>
</feature>
<evidence type="ECO:0000256" key="1">
    <source>
        <dbReference type="SAM" id="MobiDB-lite"/>
    </source>
</evidence>
<evidence type="ECO:0000256" key="2">
    <source>
        <dbReference type="SAM" id="Phobius"/>
    </source>
</evidence>
<feature type="compositionally biased region" description="Basic and acidic residues" evidence="1">
    <location>
        <begin position="78"/>
        <end position="87"/>
    </location>
</feature>
<feature type="compositionally biased region" description="Acidic residues" evidence="1">
    <location>
        <begin position="88"/>
        <end position="99"/>
    </location>
</feature>
<gene>
    <name evidence="3" type="ORF">TCAL_15294</name>
</gene>
<reference evidence="3 4" key="1">
    <citation type="journal article" date="2018" name="Nat. Ecol. Evol.">
        <title>Genomic signatures of mitonuclear coevolution across populations of Tigriopus californicus.</title>
        <authorList>
            <person name="Barreto F.S."/>
            <person name="Watson E.T."/>
            <person name="Lima T.G."/>
            <person name="Willett C.S."/>
            <person name="Edmands S."/>
            <person name="Li W."/>
            <person name="Burton R.S."/>
        </authorList>
    </citation>
    <scope>NUCLEOTIDE SEQUENCE [LARGE SCALE GENOMIC DNA]</scope>
    <source>
        <strain evidence="3 4">San Diego</strain>
    </source>
</reference>
<comment type="caution">
    <text evidence="3">The sequence shown here is derived from an EMBL/GenBank/DDBJ whole genome shotgun (WGS) entry which is preliminary data.</text>
</comment>
<feature type="region of interest" description="Disordered" evidence="1">
    <location>
        <begin position="234"/>
        <end position="262"/>
    </location>
</feature>
<feature type="compositionally biased region" description="Basic and acidic residues" evidence="1">
    <location>
        <begin position="707"/>
        <end position="733"/>
    </location>
</feature>
<keyword evidence="4" id="KW-1185">Reference proteome</keyword>
<feature type="compositionally biased region" description="Low complexity" evidence="1">
    <location>
        <begin position="875"/>
        <end position="913"/>
    </location>
</feature>